<comment type="caution">
    <text evidence="1">The sequence shown here is derived from an EMBL/GenBank/DDBJ whole genome shotgun (WGS) entry which is preliminary data.</text>
</comment>
<reference evidence="1" key="1">
    <citation type="submission" date="2021-01" db="EMBL/GenBank/DDBJ databases">
        <title>Whole genome shotgun sequence of Sphaerisporangium rufum NBRC 109079.</title>
        <authorList>
            <person name="Komaki H."/>
            <person name="Tamura T."/>
        </authorList>
    </citation>
    <scope>NUCLEOTIDE SEQUENCE</scope>
    <source>
        <strain evidence="1">NBRC 109079</strain>
    </source>
</reference>
<accession>A0A919QX08</accession>
<sequence length="134" mass="14875">MTKYGRDDLTWDQLTEAGLEVLLECARRGDLIAYGDLNSELERRTGIPGFDFNRPDERAALGHLLWLIVERNRPETGMMISALVIYKGASDPGPGFFGLAADLGLLPRRPSADEKDEFWTKQVTGLHAHYANGG</sequence>
<keyword evidence="2" id="KW-1185">Reference proteome</keyword>
<proteinExistence type="predicted"/>
<evidence type="ECO:0000313" key="2">
    <source>
        <dbReference type="Proteomes" id="UP000655287"/>
    </source>
</evidence>
<organism evidence="1 2">
    <name type="scientific">Sphaerisporangium rufum</name>
    <dbReference type="NCBI Taxonomy" id="1381558"/>
    <lineage>
        <taxon>Bacteria</taxon>
        <taxon>Bacillati</taxon>
        <taxon>Actinomycetota</taxon>
        <taxon>Actinomycetes</taxon>
        <taxon>Streptosporangiales</taxon>
        <taxon>Streptosporangiaceae</taxon>
        <taxon>Sphaerisporangium</taxon>
    </lineage>
</organism>
<dbReference type="Proteomes" id="UP000655287">
    <property type="component" value="Unassembled WGS sequence"/>
</dbReference>
<dbReference type="RefSeq" id="WP_203982339.1">
    <property type="nucleotide sequence ID" value="NZ_BOOU01000010.1"/>
</dbReference>
<protein>
    <submittedName>
        <fullName evidence="1">Uncharacterized protein</fullName>
    </submittedName>
</protein>
<dbReference type="AlphaFoldDB" id="A0A919QX08"/>
<name>A0A919QX08_9ACTN</name>
<evidence type="ECO:0000313" key="1">
    <source>
        <dbReference type="EMBL" id="GII75684.1"/>
    </source>
</evidence>
<gene>
    <name evidence="1" type="ORF">Sru01_06660</name>
</gene>
<dbReference type="EMBL" id="BOOU01000010">
    <property type="protein sequence ID" value="GII75684.1"/>
    <property type="molecule type" value="Genomic_DNA"/>
</dbReference>